<gene>
    <name evidence="1" type="ORF">IscW_ISCW011785</name>
</gene>
<accession>B7Q922</accession>
<dbReference type="EMBL" id="ABJB010633184">
    <property type="status" value="NOT_ANNOTATED_CDS"/>
    <property type="molecule type" value="Genomic_DNA"/>
</dbReference>
<evidence type="ECO:0000313" key="1">
    <source>
        <dbReference type="EMBL" id="EEC15344.1"/>
    </source>
</evidence>
<organism>
    <name type="scientific">Ixodes scapularis</name>
    <name type="common">Black-legged tick</name>
    <name type="synonym">Deer tick</name>
    <dbReference type="NCBI Taxonomy" id="6945"/>
    <lineage>
        <taxon>Eukaryota</taxon>
        <taxon>Metazoa</taxon>
        <taxon>Ecdysozoa</taxon>
        <taxon>Arthropoda</taxon>
        <taxon>Chelicerata</taxon>
        <taxon>Arachnida</taxon>
        <taxon>Acari</taxon>
        <taxon>Parasitiformes</taxon>
        <taxon>Ixodida</taxon>
        <taxon>Ixodoidea</taxon>
        <taxon>Ixodidae</taxon>
        <taxon>Ixodinae</taxon>
        <taxon>Ixodes</taxon>
    </lineage>
</organism>
<evidence type="ECO:0000313" key="3">
    <source>
        <dbReference type="Proteomes" id="UP000001555"/>
    </source>
</evidence>
<dbReference type="VEuPathDB" id="VectorBase:ISCI011785"/>
<evidence type="ECO:0000313" key="2">
    <source>
        <dbReference type="EnsemblMetazoa" id="ISCW011785-PA"/>
    </source>
</evidence>
<keyword evidence="3" id="KW-1185">Reference proteome</keyword>
<reference evidence="1 3" key="1">
    <citation type="submission" date="2008-03" db="EMBL/GenBank/DDBJ databases">
        <title>Annotation of Ixodes scapularis.</title>
        <authorList>
            <consortium name="Ixodes scapularis Genome Project Consortium"/>
            <person name="Caler E."/>
            <person name="Hannick L.I."/>
            <person name="Bidwell S."/>
            <person name="Joardar V."/>
            <person name="Thiagarajan M."/>
            <person name="Amedeo P."/>
            <person name="Galinsky K.J."/>
            <person name="Schobel S."/>
            <person name="Inman J."/>
            <person name="Hostetler J."/>
            <person name="Miller J."/>
            <person name="Hammond M."/>
            <person name="Megy K."/>
            <person name="Lawson D."/>
            <person name="Kodira C."/>
            <person name="Sutton G."/>
            <person name="Meyer J."/>
            <person name="Hill C.A."/>
            <person name="Birren B."/>
            <person name="Nene V."/>
            <person name="Collins F."/>
            <person name="Alarcon-Chaidez F."/>
            <person name="Wikel S."/>
            <person name="Strausberg R."/>
        </authorList>
    </citation>
    <scope>NUCLEOTIDE SEQUENCE [LARGE SCALE GENOMIC DNA]</scope>
    <source>
        <strain evidence="3">Wikel</strain>
        <strain evidence="1">Wikel colony</strain>
    </source>
</reference>
<sequence length="182" mass="20155">MTSLGLAIDQALYLGLDYALPFLPLKRPQREELETLQREGLQVCFDAHRYAISAQTLLKAGRNTVLNNGERHTLNDPTQLFGRPDTATLVERIRRCPKTRMEVDVSLDLPNMTSKRAQDTAVTRQLVLSTWPATGQMADWLQVYTDGYGDPARGTASDAALLCVSPGVCYGATRRSIKDTLS</sequence>
<dbReference type="PaxDb" id="6945-B7Q922"/>
<protein>
    <submittedName>
        <fullName evidence="1 2">Uncharacterized protein</fullName>
    </submittedName>
</protein>
<dbReference type="Proteomes" id="UP000001555">
    <property type="component" value="Unassembled WGS sequence"/>
</dbReference>
<dbReference type="EMBL" id="DS886929">
    <property type="protein sequence ID" value="EEC15344.1"/>
    <property type="molecule type" value="Genomic_DNA"/>
</dbReference>
<reference evidence="2" key="2">
    <citation type="submission" date="2020-05" db="UniProtKB">
        <authorList>
            <consortium name="EnsemblMetazoa"/>
        </authorList>
    </citation>
    <scope>IDENTIFICATION</scope>
    <source>
        <strain evidence="2">wikel</strain>
    </source>
</reference>
<dbReference type="InParanoid" id="B7Q922"/>
<dbReference type="HOGENOM" id="CLU_1483593_0_0_1"/>
<dbReference type="VEuPathDB" id="VectorBase:ISCW011785"/>
<name>B7Q922_IXOSC</name>
<dbReference type="AlphaFoldDB" id="B7Q922"/>
<proteinExistence type="predicted"/>
<dbReference type="EnsemblMetazoa" id="ISCW011785-RA">
    <property type="protein sequence ID" value="ISCW011785-PA"/>
    <property type="gene ID" value="ISCW011785"/>
</dbReference>